<evidence type="ECO:0000256" key="4">
    <source>
        <dbReference type="ARBA" id="ARBA00023239"/>
    </source>
</evidence>
<comment type="similarity">
    <text evidence="1">Belongs to the Gfa family.</text>
</comment>
<feature type="domain" description="CENP-V/GFA" evidence="5">
    <location>
        <begin position="2"/>
        <end position="88"/>
    </location>
</feature>
<dbReference type="SUPFAM" id="SSF51316">
    <property type="entry name" value="Mss4-like"/>
    <property type="match status" value="1"/>
</dbReference>
<dbReference type="PANTHER" id="PTHR33337:SF40">
    <property type="entry name" value="CENP-V_GFA DOMAIN-CONTAINING PROTEIN-RELATED"/>
    <property type="match status" value="1"/>
</dbReference>
<keyword evidence="3" id="KW-0862">Zinc</keyword>
<dbReference type="EMBL" id="JBHSGI010000024">
    <property type="protein sequence ID" value="MFC4670108.1"/>
    <property type="molecule type" value="Genomic_DNA"/>
</dbReference>
<dbReference type="Pfam" id="PF04828">
    <property type="entry name" value="GFA"/>
    <property type="match status" value="1"/>
</dbReference>
<evidence type="ECO:0000256" key="1">
    <source>
        <dbReference type="ARBA" id="ARBA00005495"/>
    </source>
</evidence>
<comment type="caution">
    <text evidence="6">The sequence shown here is derived from an EMBL/GenBank/DDBJ whole genome shotgun (WGS) entry which is preliminary data.</text>
</comment>
<keyword evidence="2" id="KW-0479">Metal-binding</keyword>
<dbReference type="PANTHER" id="PTHR33337">
    <property type="entry name" value="GFA DOMAIN-CONTAINING PROTEIN"/>
    <property type="match status" value="1"/>
</dbReference>
<gene>
    <name evidence="6" type="ORF">ACFO5X_16210</name>
</gene>
<dbReference type="Proteomes" id="UP001595973">
    <property type="component" value="Unassembled WGS sequence"/>
</dbReference>
<dbReference type="InterPro" id="IPR006913">
    <property type="entry name" value="CENP-V/GFA"/>
</dbReference>
<protein>
    <submittedName>
        <fullName evidence="6">GFA family protein</fullName>
    </submittedName>
</protein>
<keyword evidence="4" id="KW-0456">Lyase</keyword>
<evidence type="ECO:0000313" key="7">
    <source>
        <dbReference type="Proteomes" id="UP001595973"/>
    </source>
</evidence>
<sequence>MTAVCHCTGCQRMSGSAFSTTAMIPVDGFEVIAGKPVVGGLKGPDIHHQHCPECHSWVFTTFGPERPFVNLRAVMLEDSSWFAPFIETCTAEKLPWAETGAVHSYEAFPPPEALAPLLAEFAALHPTH</sequence>
<organism evidence="6 7">
    <name type="scientific">Seohaeicola nanhaiensis</name>
    <dbReference type="NCBI Taxonomy" id="1387282"/>
    <lineage>
        <taxon>Bacteria</taxon>
        <taxon>Pseudomonadati</taxon>
        <taxon>Pseudomonadota</taxon>
        <taxon>Alphaproteobacteria</taxon>
        <taxon>Rhodobacterales</taxon>
        <taxon>Roseobacteraceae</taxon>
        <taxon>Seohaeicola</taxon>
    </lineage>
</organism>
<evidence type="ECO:0000256" key="3">
    <source>
        <dbReference type="ARBA" id="ARBA00022833"/>
    </source>
</evidence>
<proteinExistence type="inferred from homology"/>
<evidence type="ECO:0000313" key="6">
    <source>
        <dbReference type="EMBL" id="MFC4670108.1"/>
    </source>
</evidence>
<reference evidence="7" key="1">
    <citation type="journal article" date="2019" name="Int. J. Syst. Evol. Microbiol.">
        <title>The Global Catalogue of Microorganisms (GCM) 10K type strain sequencing project: providing services to taxonomists for standard genome sequencing and annotation.</title>
        <authorList>
            <consortium name="The Broad Institute Genomics Platform"/>
            <consortium name="The Broad Institute Genome Sequencing Center for Infectious Disease"/>
            <person name="Wu L."/>
            <person name="Ma J."/>
        </authorList>
    </citation>
    <scope>NUCLEOTIDE SEQUENCE [LARGE SCALE GENOMIC DNA]</scope>
    <source>
        <strain evidence="7">CGMCC 4.7283</strain>
    </source>
</reference>
<dbReference type="InterPro" id="IPR011057">
    <property type="entry name" value="Mss4-like_sf"/>
</dbReference>
<keyword evidence="7" id="KW-1185">Reference proteome</keyword>
<accession>A0ABV9KJG4</accession>
<evidence type="ECO:0000259" key="5">
    <source>
        <dbReference type="Pfam" id="PF04828"/>
    </source>
</evidence>
<dbReference type="Gene3D" id="3.90.1590.10">
    <property type="entry name" value="glutathione-dependent formaldehyde- activating enzyme (gfa)"/>
    <property type="match status" value="1"/>
</dbReference>
<evidence type="ECO:0000256" key="2">
    <source>
        <dbReference type="ARBA" id="ARBA00022723"/>
    </source>
</evidence>
<dbReference type="RefSeq" id="WP_380718758.1">
    <property type="nucleotide sequence ID" value="NZ_JBHSGI010000024.1"/>
</dbReference>
<name>A0ABV9KJG4_9RHOB</name>